<dbReference type="Gene3D" id="1.25.40.1040">
    <property type="match status" value="1"/>
</dbReference>
<dbReference type="EMBL" id="GL883027">
    <property type="protein sequence ID" value="EGG14834.1"/>
    <property type="molecule type" value="Genomic_DNA"/>
</dbReference>
<name>F4QB62_CACFS</name>
<dbReference type="InterPro" id="IPR019183">
    <property type="entry name" value="NAA25_NatB_aux_su"/>
</dbReference>
<dbReference type="RefSeq" id="XP_004351350.1">
    <property type="nucleotide sequence ID" value="XM_004351298.1"/>
</dbReference>
<dbReference type="Pfam" id="PF09797">
    <property type="entry name" value="NatB_MDM20"/>
    <property type="match status" value="1"/>
</dbReference>
<dbReference type="PANTHER" id="PTHR22767:SF3">
    <property type="entry name" value="N-ALPHA-ACETYLTRANSFERASE 25, NATB AUXILIARY SUBUNIT"/>
    <property type="match status" value="1"/>
</dbReference>
<dbReference type="OrthoDB" id="19136at2759"/>
<dbReference type="SUPFAM" id="SSF48452">
    <property type="entry name" value="TPR-like"/>
    <property type="match status" value="1"/>
</dbReference>
<dbReference type="GO" id="GO:0031416">
    <property type="term" value="C:NatB complex"/>
    <property type="evidence" value="ECO:0007669"/>
    <property type="project" value="TreeGrafter"/>
</dbReference>
<evidence type="ECO:0000256" key="1">
    <source>
        <dbReference type="ARBA" id="ARBA00006298"/>
    </source>
</evidence>
<sequence>MNKLNSIFQALEAQNYKNAVKLCTTALTKKDNNPLIHVLRAIANLKLGNTQEAIKECDSVAFLGHIEENVINNINYFYRTVGQLEKMCKVWEASHLKYPKESSFAQGVFLSYVKVRDVKQQQQTVVTLTKNFPQEHKHSFWYLVTLMSIVYSNPSSAITIQLAYKLAEKLQNEGKFKSSEELFIYESILKYQNKYEEYLTVMQGKLGQLYNVPTERLKIIGSIQSTLSKHLEASETFKEIITKYEKDEWSCYMGYFDSLEKIQESGTELDYEKTMEWVKEMQSSLNDKPIRAPFIAELEVALRTKRSKQEMLELIKGYFKRFGSKPVYFYDVKKYIQSLINLEKDALTEQEKIDLIESLLKLTSEDTAAAVRISQLSNVYRIQRLVGLQRLDSLKDEKNIDKLVNDWLEEYELNRRAVGNAQSSERYPGDDLVLLAANVLSDRGQLLRAAMVLEYGHSVSAKNFQFNLALIVIYGKLGATSKMVDNIHKLTIKNIQWDSIGYLVYDQLHGHGDYAELFNSYDRATKFYTENDSTPDFVATCYQQEAYSKIWEIQKFQDRVTNSYQRAANSVEQQLLNLFIVHHRTPQAATLLNQYRSIPADVYSTAITEEKSNTLHFNQDLGVFDRWDYNDKQETTPSSENQHTVMLTAQSHEGREKNRQELSSLLDMRRIILKLLVNAKIHLPQTPITPGAQTTYANPDMQQYQQDIDQLVKILSVFKYTSKISDAPATIKNLVDFDQALMSSIPSIFEFYVKIRNHAKSIDEPTLNQFKQFINHFIQLLNEMTRYFTTIVSIDGYYLRAYNKYLEFMTWMVYVLGESSKIVPPKKQKKRDDNLLELRNQFDQFIKQCSTHNHTIEAHLLTFKLSALDISKSQPAVEYNLPSCVDTTTVSTSTKESINKAIQQTLEHFTSLHQLFLFNFTKPSTP</sequence>
<organism evidence="2 3">
    <name type="scientific">Cavenderia fasciculata</name>
    <name type="common">Slime mold</name>
    <name type="synonym">Dictyostelium fasciculatum</name>
    <dbReference type="NCBI Taxonomy" id="261658"/>
    <lineage>
        <taxon>Eukaryota</taxon>
        <taxon>Amoebozoa</taxon>
        <taxon>Evosea</taxon>
        <taxon>Eumycetozoa</taxon>
        <taxon>Dictyostelia</taxon>
        <taxon>Acytosteliales</taxon>
        <taxon>Cavenderiaceae</taxon>
        <taxon>Cavenderia</taxon>
    </lineage>
</organism>
<reference evidence="3" key="1">
    <citation type="journal article" date="2011" name="Genome Res.">
        <title>Phylogeny-wide analysis of social amoeba genomes highlights ancient origins for complex intercellular communication.</title>
        <authorList>
            <person name="Heidel A.J."/>
            <person name="Lawal H.M."/>
            <person name="Felder M."/>
            <person name="Schilde C."/>
            <person name="Helps N.R."/>
            <person name="Tunggal B."/>
            <person name="Rivero F."/>
            <person name="John U."/>
            <person name="Schleicher M."/>
            <person name="Eichinger L."/>
            <person name="Platzer M."/>
            <person name="Noegel A.A."/>
            <person name="Schaap P."/>
            <person name="Gloeckner G."/>
        </authorList>
    </citation>
    <scope>NUCLEOTIDE SEQUENCE [LARGE SCALE GENOMIC DNA]</scope>
    <source>
        <strain evidence="3">SH3</strain>
    </source>
</reference>
<dbReference type="InterPro" id="IPR011990">
    <property type="entry name" value="TPR-like_helical_dom_sf"/>
</dbReference>
<evidence type="ECO:0000313" key="2">
    <source>
        <dbReference type="EMBL" id="EGG14834.1"/>
    </source>
</evidence>
<dbReference type="KEGG" id="dfa:DFA_10707"/>
<dbReference type="PANTHER" id="PTHR22767">
    <property type="entry name" value="N-TERMINAL ACETYLTRANSFERASE-RELATED"/>
    <property type="match status" value="1"/>
</dbReference>
<evidence type="ECO:0000313" key="3">
    <source>
        <dbReference type="Proteomes" id="UP000007797"/>
    </source>
</evidence>
<dbReference type="AlphaFoldDB" id="F4QB62"/>
<dbReference type="STRING" id="1054147.F4QB62"/>
<proteinExistence type="inferred from homology"/>
<comment type="similarity">
    <text evidence="1">Belongs to the MDM20/NAA25 family.</text>
</comment>
<dbReference type="GeneID" id="14866880"/>
<protein>
    <submittedName>
        <fullName evidence="2">N-acetyltransferase</fullName>
    </submittedName>
</protein>
<accession>F4QB62</accession>
<keyword evidence="3" id="KW-1185">Reference proteome</keyword>
<gene>
    <name evidence="2" type="ORF">DFA_10707</name>
</gene>
<dbReference type="Proteomes" id="UP000007797">
    <property type="component" value="Unassembled WGS sequence"/>
</dbReference>
<dbReference type="OMA" id="IHYTELA"/>